<dbReference type="OrthoDB" id="412788at2759"/>
<gene>
    <name evidence="2" type="ORF">M413DRAFT_438868</name>
</gene>
<evidence type="ECO:0000313" key="3">
    <source>
        <dbReference type="Proteomes" id="UP000053424"/>
    </source>
</evidence>
<reference evidence="2 3" key="1">
    <citation type="submission" date="2014-04" db="EMBL/GenBank/DDBJ databases">
        <authorList>
            <consortium name="DOE Joint Genome Institute"/>
            <person name="Kuo A."/>
            <person name="Gay G."/>
            <person name="Dore J."/>
            <person name="Kohler A."/>
            <person name="Nagy L.G."/>
            <person name="Floudas D."/>
            <person name="Copeland A."/>
            <person name="Barry K.W."/>
            <person name="Cichocki N."/>
            <person name="Veneault-Fourrey C."/>
            <person name="LaButti K."/>
            <person name="Lindquist E.A."/>
            <person name="Lipzen A."/>
            <person name="Lundell T."/>
            <person name="Morin E."/>
            <person name="Murat C."/>
            <person name="Sun H."/>
            <person name="Tunlid A."/>
            <person name="Henrissat B."/>
            <person name="Grigoriev I.V."/>
            <person name="Hibbett D.S."/>
            <person name="Martin F."/>
            <person name="Nordberg H.P."/>
            <person name="Cantor M.N."/>
            <person name="Hua S.X."/>
        </authorList>
    </citation>
    <scope>NUCLEOTIDE SEQUENCE [LARGE SCALE GENOMIC DNA]</scope>
    <source>
        <strain evidence="3">h7</strain>
    </source>
</reference>
<dbReference type="STRING" id="686832.A0A0C2YIY0"/>
<organism evidence="2 3">
    <name type="scientific">Hebeloma cylindrosporum</name>
    <dbReference type="NCBI Taxonomy" id="76867"/>
    <lineage>
        <taxon>Eukaryota</taxon>
        <taxon>Fungi</taxon>
        <taxon>Dikarya</taxon>
        <taxon>Basidiomycota</taxon>
        <taxon>Agaricomycotina</taxon>
        <taxon>Agaricomycetes</taxon>
        <taxon>Agaricomycetidae</taxon>
        <taxon>Agaricales</taxon>
        <taxon>Agaricineae</taxon>
        <taxon>Hymenogastraceae</taxon>
        <taxon>Hebeloma</taxon>
    </lineage>
</organism>
<dbReference type="Proteomes" id="UP000053424">
    <property type="component" value="Unassembled WGS sequence"/>
</dbReference>
<dbReference type="InterPro" id="IPR044053">
    <property type="entry name" value="AsaB-like"/>
</dbReference>
<comment type="similarity">
    <text evidence="1">Belongs to the asaB hydroxylase/desaturase family.</text>
</comment>
<name>A0A0C2YIY0_HEBCY</name>
<proteinExistence type="inferred from homology"/>
<evidence type="ECO:0000256" key="1">
    <source>
        <dbReference type="ARBA" id="ARBA00023604"/>
    </source>
</evidence>
<dbReference type="NCBIfam" id="NF041278">
    <property type="entry name" value="CmcJ_NvfI_EfuI"/>
    <property type="match status" value="1"/>
</dbReference>
<dbReference type="AlphaFoldDB" id="A0A0C2YIY0"/>
<keyword evidence="3" id="KW-1185">Reference proteome</keyword>
<protein>
    <submittedName>
        <fullName evidence="2">Uncharacterized protein</fullName>
    </submittedName>
</protein>
<dbReference type="PANTHER" id="PTHR34598:SF3">
    <property type="entry name" value="OXIDOREDUCTASE AN1597"/>
    <property type="match status" value="1"/>
</dbReference>
<accession>A0A0C2YIY0</accession>
<dbReference type="PANTHER" id="PTHR34598">
    <property type="entry name" value="BLL6449 PROTEIN"/>
    <property type="match status" value="1"/>
</dbReference>
<reference evidence="3" key="2">
    <citation type="submission" date="2015-01" db="EMBL/GenBank/DDBJ databases">
        <title>Evolutionary Origins and Diversification of the Mycorrhizal Mutualists.</title>
        <authorList>
            <consortium name="DOE Joint Genome Institute"/>
            <consortium name="Mycorrhizal Genomics Consortium"/>
            <person name="Kohler A."/>
            <person name="Kuo A."/>
            <person name="Nagy L.G."/>
            <person name="Floudas D."/>
            <person name="Copeland A."/>
            <person name="Barry K.W."/>
            <person name="Cichocki N."/>
            <person name="Veneault-Fourrey C."/>
            <person name="LaButti K."/>
            <person name="Lindquist E.A."/>
            <person name="Lipzen A."/>
            <person name="Lundell T."/>
            <person name="Morin E."/>
            <person name="Murat C."/>
            <person name="Riley R."/>
            <person name="Ohm R."/>
            <person name="Sun H."/>
            <person name="Tunlid A."/>
            <person name="Henrissat B."/>
            <person name="Grigoriev I.V."/>
            <person name="Hibbett D.S."/>
            <person name="Martin F."/>
        </authorList>
    </citation>
    <scope>NUCLEOTIDE SEQUENCE [LARGE SCALE GENOMIC DNA]</scope>
    <source>
        <strain evidence="3">h7</strain>
    </source>
</reference>
<dbReference type="EMBL" id="KN831768">
    <property type="protein sequence ID" value="KIM49718.1"/>
    <property type="molecule type" value="Genomic_DNA"/>
</dbReference>
<evidence type="ECO:0000313" key="2">
    <source>
        <dbReference type="EMBL" id="KIM49718.1"/>
    </source>
</evidence>
<dbReference type="GO" id="GO:0016491">
    <property type="term" value="F:oxidoreductase activity"/>
    <property type="evidence" value="ECO:0007669"/>
    <property type="project" value="InterPro"/>
</dbReference>
<dbReference type="HOGENOM" id="CLU_042688_2_0_1"/>
<sequence>MKDTTSPGLPVLDTVTATLSFFDGRQPESNFRWTGSNGSERPMNLAPPDLHDVVIHDMRALSAAQREEMGLTLEKAGFEVAEGWGPGGDDLKADWEQGKWKDESWITGKYYEIVKRMISEKFGTQTVAVYDYAIRKRTDTGAPQVVYGMDQISPAKQVHIDQTYWAAIGRIRLHLGEEAAQRVLSGASVARICNIWRPLFGPVYDSPLTAADFRSLDYERDFKETLPAAPGCRTGESQMVRFHPEQRCGTGVRSPHSSFIDPTAPVDAEPRWSLEVRTISLIDVR</sequence>